<evidence type="ECO:0000313" key="14">
    <source>
        <dbReference type="Proteomes" id="UP000515977"/>
    </source>
</evidence>
<comment type="function">
    <text evidence="1">Part of the ABC transporter complex LptBFG involved in the translocation of lipopolysaccharide (LPS) from the inner membrane to the outer membrane.</text>
</comment>
<evidence type="ECO:0000256" key="11">
    <source>
        <dbReference type="ARBA" id="ARBA00026081"/>
    </source>
</evidence>
<evidence type="ECO:0000313" key="13">
    <source>
        <dbReference type="EMBL" id="QNN45624.1"/>
    </source>
</evidence>
<comment type="subcellular location">
    <subcellularLocation>
        <location evidence="2">Cell inner membrane</location>
        <topology evidence="2">Multi-pass membrane protein</topology>
    </subcellularLocation>
</comment>
<keyword evidence="10 12" id="KW-0472">Membrane</keyword>
<dbReference type="GO" id="GO:0055085">
    <property type="term" value="P:transmembrane transport"/>
    <property type="evidence" value="ECO:0007669"/>
    <property type="project" value="InterPro"/>
</dbReference>
<sequence>MPKLDRYLSAEFARAVLAALVVLGMVSLGGVFADLIGEMASGKVPPTLLLSQLGLRLVGYLPLILPLGLLLGLLLSVGRLYRDSEMHVLTAAGVGPRRLLRPLLLVALPVVALIGACSLWLGPWANQMARGMVIEANKNLLVAGLEPGRFTPMSNGGVAYAGEMSSDGRRLSRIFIFRERGDRMDVATAGSGELYRDQGVRVLALLDGFRVEGPASGADLDYRLMHYKRNEMELPQSDDSSKLDDPEFQPTLALLRNAAAPSRAELHWRIAPVLLALAFALMAVPMARSSPRQSRHGAMLLAFLAYLVGIFMMMLGTRWLAEGKLPVAAGLWWLLLPMLGLGIWLYARDGRVARPRWKR</sequence>
<dbReference type="Proteomes" id="UP000515977">
    <property type="component" value="Chromosome"/>
</dbReference>
<organism evidence="13 14">
    <name type="scientific">Thermomonas brevis</name>
    <dbReference type="NCBI Taxonomy" id="215691"/>
    <lineage>
        <taxon>Bacteria</taxon>
        <taxon>Pseudomonadati</taxon>
        <taxon>Pseudomonadota</taxon>
        <taxon>Gammaproteobacteria</taxon>
        <taxon>Lysobacterales</taxon>
        <taxon>Lysobacteraceae</taxon>
        <taxon>Thermomonas</taxon>
    </lineage>
</organism>
<dbReference type="PANTHER" id="PTHR33529:SF7">
    <property type="entry name" value="LIPOPOLYSACCHARIDE EXPORT SYSTEM PERMEASE PROTEIN LPTF"/>
    <property type="match status" value="1"/>
</dbReference>
<keyword evidence="14" id="KW-1185">Reference proteome</keyword>
<evidence type="ECO:0000256" key="12">
    <source>
        <dbReference type="SAM" id="Phobius"/>
    </source>
</evidence>
<feature type="transmembrane region" description="Helical" evidence="12">
    <location>
        <begin position="327"/>
        <end position="347"/>
    </location>
</feature>
<dbReference type="InterPro" id="IPR005495">
    <property type="entry name" value="LptG/LptF_permease"/>
</dbReference>
<protein>
    <recommendedName>
        <fullName evidence="4">Lipopolysaccharide export system permease protein LptF</fullName>
    </recommendedName>
</protein>
<keyword evidence="8 12" id="KW-0812">Transmembrane</keyword>
<dbReference type="AlphaFoldDB" id="A0A7G9QQJ9"/>
<dbReference type="GO" id="GO:0015920">
    <property type="term" value="P:lipopolysaccharide transport"/>
    <property type="evidence" value="ECO:0007669"/>
    <property type="project" value="TreeGrafter"/>
</dbReference>
<evidence type="ECO:0000256" key="10">
    <source>
        <dbReference type="ARBA" id="ARBA00023136"/>
    </source>
</evidence>
<evidence type="ECO:0000256" key="2">
    <source>
        <dbReference type="ARBA" id="ARBA00004429"/>
    </source>
</evidence>
<keyword evidence="7" id="KW-0997">Cell inner membrane</keyword>
<evidence type="ECO:0000256" key="9">
    <source>
        <dbReference type="ARBA" id="ARBA00022989"/>
    </source>
</evidence>
<evidence type="ECO:0000256" key="3">
    <source>
        <dbReference type="ARBA" id="ARBA00007725"/>
    </source>
</evidence>
<evidence type="ECO:0000256" key="8">
    <source>
        <dbReference type="ARBA" id="ARBA00022692"/>
    </source>
</evidence>
<reference evidence="13 14" key="1">
    <citation type="submission" date="2020-08" db="EMBL/GenBank/DDBJ databases">
        <title>Genome sequence of Thermomonas brevis KACC 16975T.</title>
        <authorList>
            <person name="Hyun D.-W."/>
            <person name="Bae J.-W."/>
        </authorList>
    </citation>
    <scope>NUCLEOTIDE SEQUENCE [LARGE SCALE GENOMIC DNA]</scope>
    <source>
        <strain evidence="13 14">KACC 16975</strain>
    </source>
</reference>
<feature type="transmembrane region" description="Helical" evidence="12">
    <location>
        <begin position="299"/>
        <end position="321"/>
    </location>
</feature>
<dbReference type="GO" id="GO:0043190">
    <property type="term" value="C:ATP-binding cassette (ABC) transporter complex"/>
    <property type="evidence" value="ECO:0007669"/>
    <property type="project" value="InterPro"/>
</dbReference>
<keyword evidence="6" id="KW-1003">Cell membrane</keyword>
<evidence type="ECO:0000256" key="1">
    <source>
        <dbReference type="ARBA" id="ARBA00002265"/>
    </source>
</evidence>
<accession>A0A7G9QQJ9</accession>
<feature type="transmembrane region" description="Helical" evidence="12">
    <location>
        <begin position="102"/>
        <end position="122"/>
    </location>
</feature>
<dbReference type="NCBIfam" id="TIGR04407">
    <property type="entry name" value="LptF_YjgP"/>
    <property type="match status" value="1"/>
</dbReference>
<proteinExistence type="inferred from homology"/>
<evidence type="ECO:0000256" key="4">
    <source>
        <dbReference type="ARBA" id="ARBA00014213"/>
    </source>
</evidence>
<dbReference type="KEGG" id="tbv:H9L17_10425"/>
<comment type="subunit">
    <text evidence="11">Component of the lipopolysaccharide transport and assembly complex. The LptBFG transporter is composed of two ATP-binding proteins (LptB) and two transmembrane proteins (LptF and LptG).</text>
</comment>
<dbReference type="Pfam" id="PF03739">
    <property type="entry name" value="LptF_LptG"/>
    <property type="match status" value="1"/>
</dbReference>
<dbReference type="EMBL" id="CP060711">
    <property type="protein sequence ID" value="QNN45624.1"/>
    <property type="molecule type" value="Genomic_DNA"/>
</dbReference>
<evidence type="ECO:0000256" key="7">
    <source>
        <dbReference type="ARBA" id="ARBA00022519"/>
    </source>
</evidence>
<gene>
    <name evidence="13" type="primary">lptF</name>
    <name evidence="13" type="ORF">H9L17_10425</name>
</gene>
<dbReference type="RefSeq" id="WP_187569392.1">
    <property type="nucleotide sequence ID" value="NZ_CP060711.1"/>
</dbReference>
<feature type="transmembrane region" description="Helical" evidence="12">
    <location>
        <begin position="57"/>
        <end position="81"/>
    </location>
</feature>
<dbReference type="PANTHER" id="PTHR33529">
    <property type="entry name" value="SLR0882 PROTEIN-RELATED"/>
    <property type="match status" value="1"/>
</dbReference>
<comment type="similarity">
    <text evidence="3">Belongs to the LptF/LptG family.</text>
</comment>
<name>A0A7G9QQJ9_9GAMM</name>
<evidence type="ECO:0000256" key="6">
    <source>
        <dbReference type="ARBA" id="ARBA00022475"/>
    </source>
</evidence>
<keyword evidence="5" id="KW-0813">Transport</keyword>
<feature type="transmembrane region" description="Helical" evidence="12">
    <location>
        <begin position="266"/>
        <end position="287"/>
    </location>
</feature>
<keyword evidence="9 12" id="KW-1133">Transmembrane helix</keyword>
<feature type="transmembrane region" description="Helical" evidence="12">
    <location>
        <begin position="12"/>
        <end position="37"/>
    </location>
</feature>
<dbReference type="InterPro" id="IPR030922">
    <property type="entry name" value="LptF"/>
</dbReference>
<evidence type="ECO:0000256" key="5">
    <source>
        <dbReference type="ARBA" id="ARBA00022448"/>
    </source>
</evidence>